<organism evidence="8 9">
    <name type="scientific">Kaistia hirudinis</name>
    <dbReference type="NCBI Taxonomy" id="1293440"/>
    <lineage>
        <taxon>Bacteria</taxon>
        <taxon>Pseudomonadati</taxon>
        <taxon>Pseudomonadota</taxon>
        <taxon>Alphaproteobacteria</taxon>
        <taxon>Hyphomicrobiales</taxon>
        <taxon>Kaistiaceae</taxon>
        <taxon>Kaistia</taxon>
    </lineage>
</organism>
<evidence type="ECO:0000256" key="3">
    <source>
        <dbReference type="ARBA" id="ARBA00022475"/>
    </source>
</evidence>
<dbReference type="InterPro" id="IPR018383">
    <property type="entry name" value="UPF0324_pro"/>
</dbReference>
<feature type="transmembrane region" description="Helical" evidence="7">
    <location>
        <begin position="258"/>
        <end position="278"/>
    </location>
</feature>
<keyword evidence="6 7" id="KW-0472">Membrane</keyword>
<keyword evidence="3" id="KW-1003">Cell membrane</keyword>
<dbReference type="PANTHER" id="PTHR30106">
    <property type="entry name" value="INNER MEMBRANE PROTEIN YEIH-RELATED"/>
    <property type="match status" value="1"/>
</dbReference>
<keyword evidence="9" id="KW-1185">Reference proteome</keyword>
<feature type="transmembrane region" description="Helical" evidence="7">
    <location>
        <begin position="229"/>
        <end position="246"/>
    </location>
</feature>
<evidence type="ECO:0000256" key="2">
    <source>
        <dbReference type="ARBA" id="ARBA00007977"/>
    </source>
</evidence>
<feature type="transmembrane region" description="Helical" evidence="7">
    <location>
        <begin position="317"/>
        <end position="339"/>
    </location>
</feature>
<keyword evidence="4 7" id="KW-0812">Transmembrane</keyword>
<protein>
    <submittedName>
        <fullName evidence="8">Putative integral membrane protein (TIGR00698 family)</fullName>
    </submittedName>
</protein>
<dbReference type="Proteomes" id="UP000553963">
    <property type="component" value="Unassembled WGS sequence"/>
</dbReference>
<keyword evidence="5 7" id="KW-1133">Transmembrane helix</keyword>
<name>A0A840AMN3_9HYPH</name>
<gene>
    <name evidence="8" type="ORF">GGR25_002640</name>
</gene>
<feature type="transmembrane region" description="Helical" evidence="7">
    <location>
        <begin position="197"/>
        <end position="217"/>
    </location>
</feature>
<dbReference type="GO" id="GO:0005886">
    <property type="term" value="C:plasma membrane"/>
    <property type="evidence" value="ECO:0007669"/>
    <property type="project" value="UniProtKB-SubCell"/>
</dbReference>
<dbReference type="EMBL" id="JACIDS010000003">
    <property type="protein sequence ID" value="MBB3931590.1"/>
    <property type="molecule type" value="Genomic_DNA"/>
</dbReference>
<comment type="similarity">
    <text evidence="2">Belongs to the UPF0324 family.</text>
</comment>
<feature type="transmembrane region" description="Helical" evidence="7">
    <location>
        <begin position="105"/>
        <end position="124"/>
    </location>
</feature>
<evidence type="ECO:0000256" key="7">
    <source>
        <dbReference type="SAM" id="Phobius"/>
    </source>
</evidence>
<comment type="caution">
    <text evidence="8">The sequence shown here is derived from an EMBL/GenBank/DDBJ whole genome shotgun (WGS) entry which is preliminary data.</text>
</comment>
<reference evidence="8 9" key="1">
    <citation type="submission" date="2020-08" db="EMBL/GenBank/DDBJ databases">
        <title>Genomic Encyclopedia of Type Strains, Phase IV (KMG-IV): sequencing the most valuable type-strain genomes for metagenomic binning, comparative biology and taxonomic classification.</title>
        <authorList>
            <person name="Goeker M."/>
        </authorList>
    </citation>
    <scope>NUCLEOTIDE SEQUENCE [LARGE SCALE GENOMIC DNA]</scope>
    <source>
        <strain evidence="8 9">DSM 25966</strain>
    </source>
</reference>
<feature type="transmembrane region" description="Helical" evidence="7">
    <location>
        <begin position="41"/>
        <end position="60"/>
    </location>
</feature>
<feature type="transmembrane region" description="Helical" evidence="7">
    <location>
        <begin position="284"/>
        <end position="305"/>
    </location>
</feature>
<evidence type="ECO:0000256" key="4">
    <source>
        <dbReference type="ARBA" id="ARBA00022692"/>
    </source>
</evidence>
<proteinExistence type="inferred from homology"/>
<sequence length="342" mass="33983">MPAFTLSSRPLSHPGPLVGGILAACGVAVLASLVAEAEGALFGRVWLEPLVLAILLGSLIRTSFPESAALERGIGFSAKLPLELAIVLLGLSVDGTVVAGAGGRLLAGVAVIVLASIGASYAIGRLLGLRHGMAMLVAAGNSICGNSAIAAAAPVIGADATEVASSIAFTAVLGILTVLLLPLLVPLLGLVPIQYGVVAGLSVYAVPQVLAATAPIGLASVQMGTIVKLLRVMMLGPVLLGLALIHGRSGPRLPFGKLVPWFLLGFFALAALRTLGVVPDAAASFARAASTVLTVIAMAGLGLGADLRSLAKSGGRVAIAAALSLGVLILASLAFVRIAGFA</sequence>
<feature type="transmembrane region" description="Helical" evidence="7">
    <location>
        <begin position="136"/>
        <end position="157"/>
    </location>
</feature>
<dbReference type="AlphaFoldDB" id="A0A840AMN3"/>
<accession>A0A840AMN3</accession>
<feature type="transmembrane region" description="Helical" evidence="7">
    <location>
        <begin position="163"/>
        <end position="185"/>
    </location>
</feature>
<evidence type="ECO:0000313" key="9">
    <source>
        <dbReference type="Proteomes" id="UP000553963"/>
    </source>
</evidence>
<evidence type="ECO:0000256" key="5">
    <source>
        <dbReference type="ARBA" id="ARBA00022989"/>
    </source>
</evidence>
<dbReference type="RefSeq" id="WP_183399213.1">
    <property type="nucleotide sequence ID" value="NZ_JACIDS010000003.1"/>
</dbReference>
<evidence type="ECO:0000256" key="1">
    <source>
        <dbReference type="ARBA" id="ARBA00004651"/>
    </source>
</evidence>
<feature type="transmembrane region" description="Helical" evidence="7">
    <location>
        <begin position="17"/>
        <end position="35"/>
    </location>
</feature>
<comment type="subcellular location">
    <subcellularLocation>
        <location evidence="1">Cell membrane</location>
        <topology evidence="1">Multi-pass membrane protein</topology>
    </subcellularLocation>
</comment>
<dbReference type="PANTHER" id="PTHR30106:SF2">
    <property type="entry name" value="UPF0324 INNER MEMBRANE PROTEIN YEIH"/>
    <property type="match status" value="1"/>
</dbReference>
<dbReference type="Pfam" id="PF03601">
    <property type="entry name" value="Cons_hypoth698"/>
    <property type="match status" value="1"/>
</dbReference>
<evidence type="ECO:0000313" key="8">
    <source>
        <dbReference type="EMBL" id="MBB3931590.1"/>
    </source>
</evidence>
<evidence type="ECO:0000256" key="6">
    <source>
        <dbReference type="ARBA" id="ARBA00023136"/>
    </source>
</evidence>